<dbReference type="InterPro" id="IPR006702">
    <property type="entry name" value="CASP_dom"/>
</dbReference>
<keyword evidence="6 8" id="KW-1133">Transmembrane helix</keyword>
<dbReference type="KEGG" id="dcr:108197316"/>
<dbReference type="EMBL" id="CP093350">
    <property type="protein sequence ID" value="WOH12728.1"/>
    <property type="molecule type" value="Genomic_DNA"/>
</dbReference>
<dbReference type="InterPro" id="IPR045009">
    <property type="entry name" value="CASPL-5"/>
</dbReference>
<keyword evidence="7 8" id="KW-0472">Membrane</keyword>
<dbReference type="PANTHER" id="PTHR32021:SF5">
    <property type="entry name" value="CASP-LIKE PROTEIN 5B3"/>
    <property type="match status" value="1"/>
</dbReference>
<gene>
    <name evidence="10" type="ORF">DCAR_0832236</name>
</gene>
<comment type="caution">
    <text evidence="8">Lacks conserved residue(s) required for the propagation of feature annotation.</text>
</comment>
<evidence type="ECO:0000256" key="7">
    <source>
        <dbReference type="ARBA" id="ARBA00023136"/>
    </source>
</evidence>
<evidence type="ECO:0000256" key="6">
    <source>
        <dbReference type="ARBA" id="ARBA00022989"/>
    </source>
</evidence>
<dbReference type="PANTHER" id="PTHR32021">
    <property type="entry name" value="CASP-LIKE PROTEIN 5B3"/>
    <property type="match status" value="1"/>
</dbReference>
<evidence type="ECO:0000256" key="4">
    <source>
        <dbReference type="ARBA" id="ARBA00022475"/>
    </source>
</evidence>
<dbReference type="Pfam" id="PF04535">
    <property type="entry name" value="CASP_dom"/>
    <property type="match status" value="1"/>
</dbReference>
<feature type="transmembrane region" description="Helical" evidence="8">
    <location>
        <begin position="79"/>
        <end position="109"/>
    </location>
</feature>
<name>A0AAF1BCC1_DAUCS</name>
<dbReference type="GO" id="GO:0005886">
    <property type="term" value="C:plasma membrane"/>
    <property type="evidence" value="ECO:0007669"/>
    <property type="project" value="UniProtKB-SubCell"/>
</dbReference>
<accession>A0AAF1BCC1</accession>
<keyword evidence="5 8" id="KW-0812">Transmembrane</keyword>
<evidence type="ECO:0000256" key="2">
    <source>
        <dbReference type="ARBA" id="ARBA00007651"/>
    </source>
</evidence>
<evidence type="ECO:0000256" key="3">
    <source>
        <dbReference type="ARBA" id="ARBA00011489"/>
    </source>
</evidence>
<evidence type="ECO:0000256" key="8">
    <source>
        <dbReference type="RuleBase" id="RU361233"/>
    </source>
</evidence>
<comment type="subunit">
    <text evidence="3 8">Homodimer and heterodimers.</text>
</comment>
<dbReference type="AlphaFoldDB" id="A0AAF1BCC1"/>
<evidence type="ECO:0000256" key="1">
    <source>
        <dbReference type="ARBA" id="ARBA00004651"/>
    </source>
</evidence>
<feature type="domain" description="Casparian strip membrane protein" evidence="9">
    <location>
        <begin position="7"/>
        <end position="136"/>
    </location>
</feature>
<comment type="subcellular location">
    <subcellularLocation>
        <location evidence="1 8">Cell membrane</location>
        <topology evidence="1 8">Multi-pass membrane protein</topology>
    </subcellularLocation>
</comment>
<evidence type="ECO:0000259" key="9">
    <source>
        <dbReference type="Pfam" id="PF04535"/>
    </source>
</evidence>
<reference evidence="10" key="2">
    <citation type="submission" date="2022-03" db="EMBL/GenBank/DDBJ databases">
        <title>Draft title - Genomic analysis of global carrot germplasm unveils the trajectory of domestication and the origin of high carotenoid orange carrot.</title>
        <authorList>
            <person name="Iorizzo M."/>
            <person name="Ellison S."/>
            <person name="Senalik D."/>
            <person name="Macko-Podgorni A."/>
            <person name="Grzebelus D."/>
            <person name="Bostan H."/>
            <person name="Rolling W."/>
            <person name="Curaba J."/>
            <person name="Simon P."/>
        </authorList>
    </citation>
    <scope>NUCLEOTIDE SEQUENCE</scope>
    <source>
        <tissue evidence="10">Leaf</tissue>
    </source>
</reference>
<keyword evidence="11" id="KW-1185">Reference proteome</keyword>
<evidence type="ECO:0000256" key="5">
    <source>
        <dbReference type="ARBA" id="ARBA00022692"/>
    </source>
</evidence>
<protein>
    <recommendedName>
        <fullName evidence="8">CASP-like protein</fullName>
    </recommendedName>
</protein>
<evidence type="ECO:0000313" key="11">
    <source>
        <dbReference type="Proteomes" id="UP000077755"/>
    </source>
</evidence>
<proteinExistence type="inferred from homology"/>
<feature type="transmembrane region" description="Helical" evidence="8">
    <location>
        <begin position="40"/>
        <end position="67"/>
    </location>
</feature>
<keyword evidence="4 8" id="KW-1003">Cell membrane</keyword>
<reference evidence="10" key="1">
    <citation type="journal article" date="2016" name="Nat. Genet.">
        <title>A high-quality carrot genome assembly provides new insights into carotenoid accumulation and asterid genome evolution.</title>
        <authorList>
            <person name="Iorizzo M."/>
            <person name="Ellison S."/>
            <person name="Senalik D."/>
            <person name="Zeng P."/>
            <person name="Satapoomin P."/>
            <person name="Huang J."/>
            <person name="Bowman M."/>
            <person name="Iovene M."/>
            <person name="Sanseverino W."/>
            <person name="Cavagnaro P."/>
            <person name="Yildiz M."/>
            <person name="Macko-Podgorni A."/>
            <person name="Moranska E."/>
            <person name="Grzebelus E."/>
            <person name="Grzebelus D."/>
            <person name="Ashrafi H."/>
            <person name="Zheng Z."/>
            <person name="Cheng S."/>
            <person name="Spooner D."/>
            <person name="Van Deynze A."/>
            <person name="Simon P."/>
        </authorList>
    </citation>
    <scope>NUCLEOTIDE SEQUENCE</scope>
    <source>
        <tissue evidence="10">Leaf</tissue>
    </source>
</reference>
<organism evidence="10 11">
    <name type="scientific">Daucus carota subsp. sativus</name>
    <name type="common">Carrot</name>
    <dbReference type="NCBI Taxonomy" id="79200"/>
    <lineage>
        <taxon>Eukaryota</taxon>
        <taxon>Viridiplantae</taxon>
        <taxon>Streptophyta</taxon>
        <taxon>Embryophyta</taxon>
        <taxon>Tracheophyta</taxon>
        <taxon>Spermatophyta</taxon>
        <taxon>Magnoliopsida</taxon>
        <taxon>eudicotyledons</taxon>
        <taxon>Gunneridae</taxon>
        <taxon>Pentapetalae</taxon>
        <taxon>asterids</taxon>
        <taxon>campanulids</taxon>
        <taxon>Apiales</taxon>
        <taxon>Apiaceae</taxon>
        <taxon>Apioideae</taxon>
        <taxon>Scandiceae</taxon>
        <taxon>Daucinae</taxon>
        <taxon>Daucus</taxon>
        <taxon>Daucus sect. Daucus</taxon>
    </lineage>
</organism>
<dbReference type="Proteomes" id="UP000077755">
    <property type="component" value="Chromosome 8"/>
</dbReference>
<feature type="transmembrane region" description="Helical" evidence="8">
    <location>
        <begin position="129"/>
        <end position="150"/>
    </location>
</feature>
<sequence length="152" mass="16140">MRDFAGTPGTVTALILRMLQCFFAAGSIASMATTSTFFEFTAFCFLIASMGLQILWSFGLAILDIYALAKKKVIHNAGLVSLFVVGDWVTATLSLAAAASSAGITVLYFSDLGGCSFGEECQKYQMAVGLAFLTWVTIGISSVIMFWILAAG</sequence>
<comment type="similarity">
    <text evidence="2 8">Belongs to the Casparian strip membrane proteins (CASP) family.</text>
</comment>
<evidence type="ECO:0000313" key="10">
    <source>
        <dbReference type="EMBL" id="WOH12728.1"/>
    </source>
</evidence>